<accession>H3DLS0</accession>
<dbReference type="STRING" id="99883.ENSTNIP00000021468"/>
<evidence type="ECO:0000256" key="11">
    <source>
        <dbReference type="SAM" id="MobiDB-lite"/>
    </source>
</evidence>
<feature type="binding site" evidence="8">
    <location>
        <begin position="24"/>
        <end position="31"/>
    </location>
    <ligand>
        <name>GTP</name>
        <dbReference type="ChEBI" id="CHEBI:37565"/>
    </ligand>
</feature>
<dbReference type="Gene3D" id="3.40.50.300">
    <property type="entry name" value="P-loop containing nucleotide triphosphate hydrolases"/>
    <property type="match status" value="1"/>
</dbReference>
<keyword evidence="3 8" id="KW-0342">GTP-binding</keyword>
<dbReference type="SMART" id="SM00177">
    <property type="entry name" value="ARF"/>
    <property type="match status" value="1"/>
</dbReference>
<dbReference type="PANTHER" id="PTHR11711">
    <property type="entry name" value="ADP RIBOSYLATION FACTOR-RELATED"/>
    <property type="match status" value="1"/>
</dbReference>
<dbReference type="GO" id="GO:0030010">
    <property type="term" value="P:establishment of cell polarity"/>
    <property type="evidence" value="ECO:0007669"/>
    <property type="project" value="UniProtKB-ARBA"/>
</dbReference>
<dbReference type="SUPFAM" id="SSF52540">
    <property type="entry name" value="P-loop containing nucleoside triphosphate hydrolases"/>
    <property type="match status" value="1"/>
</dbReference>
<feature type="binding site" evidence="8">
    <location>
        <position position="70"/>
    </location>
    <ligand>
        <name>GTP</name>
        <dbReference type="ChEBI" id="CHEBI:37565"/>
    </ligand>
</feature>
<feature type="binding site" evidence="8">
    <location>
        <begin position="127"/>
        <end position="130"/>
    </location>
    <ligand>
        <name>GTP</name>
        <dbReference type="ChEBI" id="CHEBI:37565"/>
    </ligand>
</feature>
<dbReference type="GO" id="GO:0003924">
    <property type="term" value="F:GTPase activity"/>
    <property type="evidence" value="ECO:0007669"/>
    <property type="project" value="InterPro"/>
</dbReference>
<evidence type="ECO:0000256" key="10">
    <source>
        <dbReference type="RuleBase" id="RU003925"/>
    </source>
</evidence>
<dbReference type="AlphaFoldDB" id="H3DLS0"/>
<evidence type="ECO:0000256" key="6">
    <source>
        <dbReference type="ARBA" id="ARBA00072405"/>
    </source>
</evidence>
<feature type="compositionally biased region" description="Low complexity" evidence="11">
    <location>
        <begin position="211"/>
        <end position="229"/>
    </location>
</feature>
<dbReference type="FunFam" id="3.40.50.300:FF:000412">
    <property type="entry name" value="ADP-ribosylation factor 1"/>
    <property type="match status" value="1"/>
</dbReference>
<dbReference type="GeneTree" id="ENSGT00940000165432"/>
<name>H3DLS0_TETNG</name>
<dbReference type="PRINTS" id="PR00328">
    <property type="entry name" value="SAR1GTPBP"/>
</dbReference>
<comment type="similarity">
    <text evidence="1 10">Belongs to the small GTPase superfamily. Arf family.</text>
</comment>
<dbReference type="NCBIfam" id="TIGR00231">
    <property type="entry name" value="small_GTP"/>
    <property type="match status" value="1"/>
</dbReference>
<evidence type="ECO:0000256" key="1">
    <source>
        <dbReference type="ARBA" id="ARBA00010290"/>
    </source>
</evidence>
<reference evidence="12" key="2">
    <citation type="submission" date="2025-08" db="UniProtKB">
        <authorList>
            <consortium name="Ensembl"/>
        </authorList>
    </citation>
    <scope>IDENTIFICATION</scope>
</reference>
<dbReference type="GO" id="GO:0046872">
    <property type="term" value="F:metal ion binding"/>
    <property type="evidence" value="ECO:0007669"/>
    <property type="project" value="UniProtKB-KW"/>
</dbReference>
<keyword evidence="9" id="KW-0479">Metal-binding</keyword>
<proteinExistence type="inferred from homology"/>
<evidence type="ECO:0000256" key="5">
    <source>
        <dbReference type="ARBA" id="ARBA00061881"/>
    </source>
</evidence>
<evidence type="ECO:0000256" key="8">
    <source>
        <dbReference type="PIRSR" id="PIRSR606689-1"/>
    </source>
</evidence>
<evidence type="ECO:0000256" key="3">
    <source>
        <dbReference type="ARBA" id="ARBA00023134"/>
    </source>
</evidence>
<protein>
    <recommendedName>
        <fullName evidence="6">ADP-ribosylation factor-like protein 14</fullName>
    </recommendedName>
    <alternativeName>
        <fullName evidence="7">ADP-ribosylation factor 7</fullName>
    </alternativeName>
</protein>
<keyword evidence="13" id="KW-1185">Reference proteome</keyword>
<sequence>MGTVFSYIFSRFRSITPVRILMVGLDGAGKTTLLYKLKLSEVVTTISHHRFNVETVEYKNVSFTVWDVGGQTIIRPLWRHYYVSTQQGLIFVIDSNDPQRIQEAAEELHRMFEEEELRGVPLLVFANKQDLPGAVPSSDITEALRLSGTSRPVVVRPGVVRCERFGAGGGFGLALGPDSEAEPVKQPGELRGEAGSRFCCPGGSAALGLNQPPSRQQQQQTSQTFERKG</sequence>
<evidence type="ECO:0000256" key="2">
    <source>
        <dbReference type="ARBA" id="ARBA00022741"/>
    </source>
</evidence>
<dbReference type="InterPro" id="IPR027417">
    <property type="entry name" value="P-loop_NTPase"/>
</dbReference>
<dbReference type="CDD" id="cd00878">
    <property type="entry name" value="Arf_Arl"/>
    <property type="match status" value="1"/>
</dbReference>
<evidence type="ECO:0000256" key="4">
    <source>
        <dbReference type="ARBA" id="ARBA00054077"/>
    </source>
</evidence>
<reference evidence="12" key="3">
    <citation type="submission" date="2025-09" db="UniProtKB">
        <authorList>
            <consortium name="Ensembl"/>
        </authorList>
    </citation>
    <scope>IDENTIFICATION</scope>
</reference>
<keyword evidence="9" id="KW-0460">Magnesium</keyword>
<dbReference type="Pfam" id="PF00025">
    <property type="entry name" value="Arf"/>
    <property type="match status" value="1"/>
</dbReference>
<dbReference type="PROSITE" id="PS51417">
    <property type="entry name" value="ARF"/>
    <property type="match status" value="1"/>
</dbReference>
<dbReference type="HOGENOM" id="CLU_105477_0_0_1"/>
<dbReference type="GO" id="GO:0005525">
    <property type="term" value="F:GTP binding"/>
    <property type="evidence" value="ECO:0007669"/>
    <property type="project" value="UniProtKB-KW"/>
</dbReference>
<organism evidence="12 13">
    <name type="scientific">Tetraodon nigroviridis</name>
    <name type="common">Spotted green pufferfish</name>
    <name type="synonym">Chelonodon nigroviridis</name>
    <dbReference type="NCBI Taxonomy" id="99883"/>
    <lineage>
        <taxon>Eukaryota</taxon>
        <taxon>Metazoa</taxon>
        <taxon>Chordata</taxon>
        <taxon>Craniata</taxon>
        <taxon>Vertebrata</taxon>
        <taxon>Euteleostomi</taxon>
        <taxon>Actinopterygii</taxon>
        <taxon>Neopterygii</taxon>
        <taxon>Teleostei</taxon>
        <taxon>Neoteleostei</taxon>
        <taxon>Acanthomorphata</taxon>
        <taxon>Eupercaria</taxon>
        <taxon>Tetraodontiformes</taxon>
        <taxon>Tetradontoidea</taxon>
        <taxon>Tetraodontidae</taxon>
        <taxon>Tetraodon</taxon>
    </lineage>
</organism>
<evidence type="ECO:0000256" key="7">
    <source>
        <dbReference type="ARBA" id="ARBA00077764"/>
    </source>
</evidence>
<evidence type="ECO:0000256" key="9">
    <source>
        <dbReference type="PIRSR" id="PIRSR606689-2"/>
    </source>
</evidence>
<dbReference type="InParanoid" id="H3DLS0"/>
<evidence type="ECO:0000313" key="12">
    <source>
        <dbReference type="Ensembl" id="ENSTNIP00000021468.1"/>
    </source>
</evidence>
<keyword evidence="2 8" id="KW-0547">Nucleotide-binding</keyword>
<dbReference type="InterPro" id="IPR024156">
    <property type="entry name" value="Small_GTPase_ARF"/>
</dbReference>
<dbReference type="SMART" id="SM00178">
    <property type="entry name" value="SAR"/>
    <property type="match status" value="1"/>
</dbReference>
<dbReference type="Proteomes" id="UP000007303">
    <property type="component" value="Unassembled WGS sequence"/>
</dbReference>
<feature type="binding site" evidence="9">
    <location>
        <position position="31"/>
    </location>
    <ligand>
        <name>Mg(2+)</name>
        <dbReference type="ChEBI" id="CHEBI:18420"/>
    </ligand>
</feature>
<dbReference type="InterPro" id="IPR005225">
    <property type="entry name" value="Small_GTP-bd"/>
</dbReference>
<reference evidence="13" key="1">
    <citation type="journal article" date="2004" name="Nature">
        <title>Genome duplication in the teleost fish Tetraodon nigroviridis reveals the early vertebrate proto-karyotype.</title>
        <authorList>
            <person name="Jaillon O."/>
            <person name="Aury J.-M."/>
            <person name="Brunet F."/>
            <person name="Petit J.-L."/>
            <person name="Stange-Thomann N."/>
            <person name="Mauceli E."/>
            <person name="Bouneau L."/>
            <person name="Fischer C."/>
            <person name="Ozouf-Costaz C."/>
            <person name="Bernot A."/>
            <person name="Nicaud S."/>
            <person name="Jaffe D."/>
            <person name="Fisher S."/>
            <person name="Lutfalla G."/>
            <person name="Dossat C."/>
            <person name="Segurens B."/>
            <person name="Dasilva C."/>
            <person name="Salanoubat M."/>
            <person name="Levy M."/>
            <person name="Boudet N."/>
            <person name="Castellano S."/>
            <person name="Anthouard V."/>
            <person name="Jubin C."/>
            <person name="Castelli V."/>
            <person name="Katinka M."/>
            <person name="Vacherie B."/>
            <person name="Biemont C."/>
            <person name="Skalli Z."/>
            <person name="Cattolico L."/>
            <person name="Poulain J."/>
            <person name="De Berardinis V."/>
            <person name="Cruaud C."/>
            <person name="Duprat S."/>
            <person name="Brottier P."/>
            <person name="Coutanceau J.-P."/>
            <person name="Gouzy J."/>
            <person name="Parra G."/>
            <person name="Lardier G."/>
            <person name="Chapple C."/>
            <person name="McKernan K.J."/>
            <person name="McEwan P."/>
            <person name="Bosak S."/>
            <person name="Kellis M."/>
            <person name="Volff J.-N."/>
            <person name="Guigo R."/>
            <person name="Zody M.C."/>
            <person name="Mesirov J."/>
            <person name="Lindblad-Toh K."/>
            <person name="Birren B."/>
            <person name="Nusbaum C."/>
            <person name="Kahn D."/>
            <person name="Robinson-Rechavi M."/>
            <person name="Laudet V."/>
            <person name="Schachter V."/>
            <person name="Quetier F."/>
            <person name="Saurin W."/>
            <person name="Scarpelli C."/>
            <person name="Wincker P."/>
            <person name="Lander E.S."/>
            <person name="Weissenbach J."/>
            <person name="Roest Crollius H."/>
        </authorList>
    </citation>
    <scope>NUCLEOTIDE SEQUENCE [LARGE SCALE GENOMIC DNA]</scope>
</reference>
<comment type="subunit">
    <text evidence="5">Interacts with ARL14EP.</text>
</comment>
<dbReference type="InterPro" id="IPR006689">
    <property type="entry name" value="Small_GTPase_ARF/SAR"/>
</dbReference>
<feature type="region of interest" description="Disordered" evidence="11">
    <location>
        <begin position="177"/>
        <end position="229"/>
    </location>
</feature>
<evidence type="ECO:0000313" key="13">
    <source>
        <dbReference type="Proteomes" id="UP000007303"/>
    </source>
</evidence>
<dbReference type="Ensembl" id="ENSTNIT00000021703.1">
    <property type="protein sequence ID" value="ENSTNIP00000021468.1"/>
    <property type="gene ID" value="ENSTNIG00000018302.1"/>
</dbReference>
<comment type="function">
    <text evidence="4">GTPase that recruits MYO1E to MHC class II-containing vesicles via the effector protein ARL14EP and hence controls the movement of these vesicles along the actin cytoskeleton in dendritic cells.</text>
</comment>